<evidence type="ECO:0000256" key="10">
    <source>
        <dbReference type="RuleBase" id="RU000461"/>
    </source>
</evidence>
<dbReference type="Proteomes" id="UP000565441">
    <property type="component" value="Unassembled WGS sequence"/>
</dbReference>
<name>A0A8H5HKX0_9AGAR</name>
<dbReference type="InterPro" id="IPR036396">
    <property type="entry name" value="Cyt_P450_sf"/>
</dbReference>
<keyword evidence="7 9" id="KW-0408">Iron</keyword>
<evidence type="ECO:0000256" key="1">
    <source>
        <dbReference type="ARBA" id="ARBA00001971"/>
    </source>
</evidence>
<dbReference type="AlphaFoldDB" id="A0A8H5HKX0"/>
<dbReference type="InterPro" id="IPR017972">
    <property type="entry name" value="Cyt_P450_CS"/>
</dbReference>
<sequence length="198" mass="22347">MLVNPDAQRKAQEEIDAVVGTNRLPDYNDRPALTYIEAIYREIMRWRPVTPLGVSHATTDDDIYKGYYIPKGSVVIPNIWAMTHDESIYPQPDLFRPERFIKEDGQINDDDLILTFGFGRRMCPGRHMAEATIWLTIVTVLSTFNITKAKDSDGNDIPVDDDYANGVISHKLPFPCSITPRSAAARDLILEANTAYDS</sequence>
<dbReference type="GO" id="GO:0004497">
    <property type="term" value="F:monooxygenase activity"/>
    <property type="evidence" value="ECO:0007669"/>
    <property type="project" value="UniProtKB-KW"/>
</dbReference>
<dbReference type="OrthoDB" id="3934656at2759"/>
<evidence type="ECO:0000256" key="9">
    <source>
        <dbReference type="PIRSR" id="PIRSR602401-1"/>
    </source>
</evidence>
<keyword evidence="4 9" id="KW-0349">Heme</keyword>
<dbReference type="PROSITE" id="PS00086">
    <property type="entry name" value="CYTOCHROME_P450"/>
    <property type="match status" value="1"/>
</dbReference>
<dbReference type="PRINTS" id="PR00385">
    <property type="entry name" value="P450"/>
</dbReference>
<comment type="similarity">
    <text evidence="3 10">Belongs to the cytochrome P450 family.</text>
</comment>
<comment type="caution">
    <text evidence="11">The sequence shown here is derived from an EMBL/GenBank/DDBJ whole genome shotgun (WGS) entry which is preliminary data.</text>
</comment>
<evidence type="ECO:0000313" key="12">
    <source>
        <dbReference type="Proteomes" id="UP000565441"/>
    </source>
</evidence>
<dbReference type="GO" id="GO:0005506">
    <property type="term" value="F:iron ion binding"/>
    <property type="evidence" value="ECO:0007669"/>
    <property type="project" value="InterPro"/>
</dbReference>
<comment type="cofactor">
    <cofactor evidence="1 9">
        <name>heme</name>
        <dbReference type="ChEBI" id="CHEBI:30413"/>
    </cofactor>
</comment>
<evidence type="ECO:0000256" key="6">
    <source>
        <dbReference type="ARBA" id="ARBA00023002"/>
    </source>
</evidence>
<evidence type="ECO:0000256" key="2">
    <source>
        <dbReference type="ARBA" id="ARBA00005179"/>
    </source>
</evidence>
<evidence type="ECO:0000256" key="7">
    <source>
        <dbReference type="ARBA" id="ARBA00023004"/>
    </source>
</evidence>
<dbReference type="EMBL" id="JAACJP010000004">
    <property type="protein sequence ID" value="KAF5385248.1"/>
    <property type="molecule type" value="Genomic_DNA"/>
</dbReference>
<organism evidence="11 12">
    <name type="scientific">Tricholomella constricta</name>
    <dbReference type="NCBI Taxonomy" id="117010"/>
    <lineage>
        <taxon>Eukaryota</taxon>
        <taxon>Fungi</taxon>
        <taxon>Dikarya</taxon>
        <taxon>Basidiomycota</taxon>
        <taxon>Agaricomycotina</taxon>
        <taxon>Agaricomycetes</taxon>
        <taxon>Agaricomycetidae</taxon>
        <taxon>Agaricales</taxon>
        <taxon>Tricholomatineae</taxon>
        <taxon>Lyophyllaceae</taxon>
        <taxon>Tricholomella</taxon>
    </lineage>
</organism>
<evidence type="ECO:0000256" key="4">
    <source>
        <dbReference type="ARBA" id="ARBA00022617"/>
    </source>
</evidence>
<evidence type="ECO:0008006" key="13">
    <source>
        <dbReference type="Google" id="ProtNLM"/>
    </source>
</evidence>
<keyword evidence="12" id="KW-1185">Reference proteome</keyword>
<dbReference type="PRINTS" id="PR00463">
    <property type="entry name" value="EP450I"/>
</dbReference>
<dbReference type="SUPFAM" id="SSF48264">
    <property type="entry name" value="Cytochrome P450"/>
    <property type="match status" value="1"/>
</dbReference>
<evidence type="ECO:0000313" key="11">
    <source>
        <dbReference type="EMBL" id="KAF5385248.1"/>
    </source>
</evidence>
<reference evidence="11 12" key="1">
    <citation type="journal article" date="2020" name="ISME J.">
        <title>Uncovering the hidden diversity of litter-decomposition mechanisms in mushroom-forming fungi.</title>
        <authorList>
            <person name="Floudas D."/>
            <person name="Bentzer J."/>
            <person name="Ahren D."/>
            <person name="Johansson T."/>
            <person name="Persson P."/>
            <person name="Tunlid A."/>
        </authorList>
    </citation>
    <scope>NUCLEOTIDE SEQUENCE [LARGE SCALE GENOMIC DNA]</scope>
    <source>
        <strain evidence="11 12">CBS 661.87</strain>
    </source>
</reference>
<dbReference type="PANTHER" id="PTHR46300">
    <property type="entry name" value="P450, PUTATIVE (EUROFUNG)-RELATED-RELATED"/>
    <property type="match status" value="1"/>
</dbReference>
<gene>
    <name evidence="11" type="ORF">D9615_001132</name>
</gene>
<accession>A0A8H5HKX0</accession>
<dbReference type="Pfam" id="PF00067">
    <property type="entry name" value="p450"/>
    <property type="match status" value="1"/>
</dbReference>
<dbReference type="InterPro" id="IPR050364">
    <property type="entry name" value="Cytochrome_P450_fung"/>
</dbReference>
<evidence type="ECO:0000256" key="8">
    <source>
        <dbReference type="ARBA" id="ARBA00023033"/>
    </source>
</evidence>
<dbReference type="Gene3D" id="1.10.630.10">
    <property type="entry name" value="Cytochrome P450"/>
    <property type="match status" value="1"/>
</dbReference>
<comment type="pathway">
    <text evidence="2">Secondary metabolite biosynthesis.</text>
</comment>
<dbReference type="GO" id="GO:0020037">
    <property type="term" value="F:heme binding"/>
    <property type="evidence" value="ECO:0007669"/>
    <property type="project" value="InterPro"/>
</dbReference>
<keyword evidence="5 9" id="KW-0479">Metal-binding</keyword>
<keyword evidence="6 10" id="KW-0560">Oxidoreductase</keyword>
<proteinExistence type="inferred from homology"/>
<evidence type="ECO:0000256" key="3">
    <source>
        <dbReference type="ARBA" id="ARBA00010617"/>
    </source>
</evidence>
<protein>
    <recommendedName>
        <fullName evidence="13">Cytochrome P450</fullName>
    </recommendedName>
</protein>
<keyword evidence="8 10" id="KW-0503">Monooxygenase</keyword>
<dbReference type="PANTHER" id="PTHR46300:SF7">
    <property type="entry name" value="P450, PUTATIVE (EUROFUNG)-RELATED"/>
    <property type="match status" value="1"/>
</dbReference>
<feature type="binding site" description="axial binding residue" evidence="9">
    <location>
        <position position="123"/>
    </location>
    <ligand>
        <name>heme</name>
        <dbReference type="ChEBI" id="CHEBI:30413"/>
    </ligand>
    <ligandPart>
        <name>Fe</name>
        <dbReference type="ChEBI" id="CHEBI:18248"/>
    </ligandPart>
</feature>
<dbReference type="InterPro" id="IPR002401">
    <property type="entry name" value="Cyt_P450_E_grp-I"/>
</dbReference>
<evidence type="ECO:0000256" key="5">
    <source>
        <dbReference type="ARBA" id="ARBA00022723"/>
    </source>
</evidence>
<dbReference type="GO" id="GO:0016705">
    <property type="term" value="F:oxidoreductase activity, acting on paired donors, with incorporation or reduction of molecular oxygen"/>
    <property type="evidence" value="ECO:0007669"/>
    <property type="project" value="InterPro"/>
</dbReference>
<dbReference type="InterPro" id="IPR001128">
    <property type="entry name" value="Cyt_P450"/>
</dbReference>